<gene>
    <name evidence="1" type="ORF">ACFQZI_17710</name>
</gene>
<evidence type="ECO:0000313" key="2">
    <source>
        <dbReference type="Proteomes" id="UP001597073"/>
    </source>
</evidence>
<protein>
    <recommendedName>
        <fullName evidence="3">SIR2-like domain-containing protein</fullName>
    </recommendedName>
</protein>
<comment type="caution">
    <text evidence="1">The sequence shown here is derived from an EMBL/GenBank/DDBJ whole genome shotgun (WGS) entry which is preliminary data.</text>
</comment>
<organism evidence="1 2">
    <name type="scientific">Mucilaginibacter lutimaris</name>
    <dbReference type="NCBI Taxonomy" id="931629"/>
    <lineage>
        <taxon>Bacteria</taxon>
        <taxon>Pseudomonadati</taxon>
        <taxon>Bacteroidota</taxon>
        <taxon>Sphingobacteriia</taxon>
        <taxon>Sphingobacteriales</taxon>
        <taxon>Sphingobacteriaceae</taxon>
        <taxon>Mucilaginibacter</taxon>
    </lineage>
</organism>
<dbReference type="Proteomes" id="UP001597073">
    <property type="component" value="Unassembled WGS sequence"/>
</dbReference>
<keyword evidence="2" id="KW-1185">Reference proteome</keyword>
<proteinExistence type="predicted"/>
<accession>A0ABW2ZKD6</accession>
<evidence type="ECO:0000313" key="1">
    <source>
        <dbReference type="EMBL" id="MFD0766703.1"/>
    </source>
</evidence>
<dbReference type="RefSeq" id="WP_377144858.1">
    <property type="nucleotide sequence ID" value="NZ_JBHTIA010000012.1"/>
</dbReference>
<evidence type="ECO:0008006" key="3">
    <source>
        <dbReference type="Google" id="ProtNLM"/>
    </source>
</evidence>
<dbReference type="EMBL" id="JBHTIA010000012">
    <property type="protein sequence ID" value="MFD0766703.1"/>
    <property type="molecule type" value="Genomic_DNA"/>
</dbReference>
<sequence length="387" mass="44532">MREISLLLGAGFSVNKGYPTAKQLNNKITSLTAAQFAVAQQGSVCWLKPEQEDPYTHTSYYIYKLFTLELIAFYASQHEYFNYEEFFDYYTNVNKHNDGAFEKLCNDFREKHHNEDDNINLIAAHNSIFNQIIAGFLVDREGVRFYPNVHRMGPYAGYNGFLGCLQRWGEDRILHINTLNHDLFFESLNHTDAIHGELSDGFSELGSPYYGSLENQAKIRLSYFSGKYSSNFRLYKLHGSLDQYPFHLMNGGQIDNYIKTKPGIGITDFYKEVVDENGNFTYINDFINYFPDFLSGTTSKILRYSDPVYYESIFKAFEINLQKSDMLILIGYGCGDSEVNNIISNNFKGKIYVVDPFPQANTIEFCKINDAKLIEKTPENIGLPDFE</sequence>
<reference evidence="2" key="1">
    <citation type="journal article" date="2019" name="Int. J. Syst. Evol. Microbiol.">
        <title>The Global Catalogue of Microorganisms (GCM) 10K type strain sequencing project: providing services to taxonomists for standard genome sequencing and annotation.</title>
        <authorList>
            <consortium name="The Broad Institute Genomics Platform"/>
            <consortium name="The Broad Institute Genome Sequencing Center for Infectious Disease"/>
            <person name="Wu L."/>
            <person name="Ma J."/>
        </authorList>
    </citation>
    <scope>NUCLEOTIDE SEQUENCE [LARGE SCALE GENOMIC DNA]</scope>
    <source>
        <strain evidence="2">CCUG 60742</strain>
    </source>
</reference>
<name>A0ABW2ZKD6_9SPHI</name>